<reference evidence="1 2" key="1">
    <citation type="submission" date="2016-10" db="EMBL/GenBank/DDBJ databases">
        <authorList>
            <person name="de Groot N.N."/>
        </authorList>
    </citation>
    <scope>NUCLEOTIDE SEQUENCE [LARGE SCALE GENOMIC DNA]</scope>
    <source>
        <strain evidence="1 2">DSM 21228</strain>
    </source>
</reference>
<dbReference type="Proteomes" id="UP000199397">
    <property type="component" value="Unassembled WGS sequence"/>
</dbReference>
<dbReference type="AlphaFoldDB" id="A0A1H3WJR4"/>
<protein>
    <submittedName>
        <fullName evidence="1">Uncharacterized protein</fullName>
    </submittedName>
</protein>
<dbReference type="PANTHER" id="PTHR42935:SF1">
    <property type="entry name" value="SLR0930 PROTEIN"/>
    <property type="match status" value="1"/>
</dbReference>
<dbReference type="Gene3D" id="3.40.50.300">
    <property type="entry name" value="P-loop containing nucleotide triphosphate hydrolases"/>
    <property type="match status" value="1"/>
</dbReference>
<evidence type="ECO:0000313" key="2">
    <source>
        <dbReference type="Proteomes" id="UP000199397"/>
    </source>
</evidence>
<evidence type="ECO:0000313" key="1">
    <source>
        <dbReference type="EMBL" id="SDZ86644.1"/>
    </source>
</evidence>
<dbReference type="EMBL" id="FNQP01000002">
    <property type="protein sequence ID" value="SDZ86644.1"/>
    <property type="molecule type" value="Genomic_DNA"/>
</dbReference>
<dbReference type="SUPFAM" id="SSF52540">
    <property type="entry name" value="P-loop containing nucleoside triphosphate hydrolases"/>
    <property type="match status" value="1"/>
</dbReference>
<proteinExistence type="predicted"/>
<dbReference type="RefSeq" id="WP_093064964.1">
    <property type="nucleotide sequence ID" value="NZ_FNQP01000002.1"/>
</dbReference>
<sequence length="260" mass="29596">MAFGKLTIDWRSTLAAVWRSNRHFLKPIRNVDLVNPDTLQGIDAQKDALFRNTEHFLRGKPSSHALLWGARGVGKSSLIKAVLTRYHTYGLRMIQISKDDLSVLVDITDEIVDSHHRFIIYCDDLTFDEGQGEYRMLKSTMEGTLEKPPENVLIYATSNRRHMMPEQMADNLASSMLNGEIHPSEAIEDKLSLADRFGLSLPFHPMNKDTYLEIVDKLFKGRVQDAELLHQEALTFAIERGGQSGRTARHFFNHCQTGLN</sequence>
<accession>A0A1H3WJR4</accession>
<keyword evidence="2" id="KW-1185">Reference proteome</keyword>
<dbReference type="InterPro" id="IPR008533">
    <property type="entry name" value="DUF815"/>
</dbReference>
<name>A0A1H3WJR4_9GAMM</name>
<dbReference type="OrthoDB" id="9812140at2"/>
<gene>
    <name evidence="1" type="ORF">SAMN05660964_00453</name>
</gene>
<dbReference type="PANTHER" id="PTHR42935">
    <property type="entry name" value="SLR0930 PROTEIN"/>
    <property type="match status" value="1"/>
</dbReference>
<dbReference type="STRING" id="525918.SAMN05660964_00453"/>
<dbReference type="Pfam" id="PF05673">
    <property type="entry name" value="DUF815"/>
    <property type="match status" value="1"/>
</dbReference>
<dbReference type="InterPro" id="IPR027417">
    <property type="entry name" value="P-loop_NTPase"/>
</dbReference>
<organism evidence="1 2">
    <name type="scientific">Thiothrix caldifontis</name>
    <dbReference type="NCBI Taxonomy" id="525918"/>
    <lineage>
        <taxon>Bacteria</taxon>
        <taxon>Pseudomonadati</taxon>
        <taxon>Pseudomonadota</taxon>
        <taxon>Gammaproteobacteria</taxon>
        <taxon>Thiotrichales</taxon>
        <taxon>Thiotrichaceae</taxon>
        <taxon>Thiothrix</taxon>
    </lineage>
</organism>